<dbReference type="InterPro" id="IPR050879">
    <property type="entry name" value="Acyltransferase_3"/>
</dbReference>
<organism evidence="1 2">
    <name type="scientific">Prauserella muralis</name>
    <dbReference type="NCBI Taxonomy" id="588067"/>
    <lineage>
        <taxon>Bacteria</taxon>
        <taxon>Bacillati</taxon>
        <taxon>Actinomycetota</taxon>
        <taxon>Actinomycetes</taxon>
        <taxon>Pseudonocardiales</taxon>
        <taxon>Pseudonocardiaceae</taxon>
        <taxon>Prauserella</taxon>
    </lineage>
</organism>
<dbReference type="PANTHER" id="PTHR23028">
    <property type="entry name" value="ACETYLTRANSFERASE"/>
    <property type="match status" value="1"/>
</dbReference>
<evidence type="ECO:0000313" key="2">
    <source>
        <dbReference type="Proteomes" id="UP000249915"/>
    </source>
</evidence>
<gene>
    <name evidence="1" type="ORF">BAY60_30755</name>
</gene>
<accession>A0A2V4AH48</accession>
<dbReference type="RefSeq" id="WP_112285105.1">
    <property type="nucleotide sequence ID" value="NZ_MASW01000007.1"/>
</dbReference>
<dbReference type="Pfam" id="PF01757">
    <property type="entry name" value="Acyl_transf_3"/>
    <property type="match status" value="1"/>
</dbReference>
<reference evidence="1 2" key="1">
    <citation type="submission" date="2016-07" db="EMBL/GenBank/DDBJ databases">
        <title>Draft genome sequence of Prauserella muralis DSM 45305, isolated from a mould-covered wall in an indoor environment.</title>
        <authorList>
            <person name="Ruckert C."/>
            <person name="Albersmeier A."/>
            <person name="Jiang C.-L."/>
            <person name="Jiang Y."/>
            <person name="Kalinowski J."/>
            <person name="Schneider O."/>
            <person name="Winkler A."/>
            <person name="Zotchev S.B."/>
        </authorList>
    </citation>
    <scope>NUCLEOTIDE SEQUENCE [LARGE SCALE GENOMIC DNA]</scope>
    <source>
        <strain evidence="1 2">DSM 45305</strain>
    </source>
</reference>
<keyword evidence="2" id="KW-1185">Reference proteome</keyword>
<dbReference type="Proteomes" id="UP000249915">
    <property type="component" value="Unassembled WGS sequence"/>
</dbReference>
<dbReference type="AlphaFoldDB" id="A0A2V4AH48"/>
<dbReference type="GO" id="GO:0000271">
    <property type="term" value="P:polysaccharide biosynthetic process"/>
    <property type="evidence" value="ECO:0007669"/>
    <property type="project" value="TreeGrafter"/>
</dbReference>
<comment type="caution">
    <text evidence="1">The sequence shown here is derived from an EMBL/GenBank/DDBJ whole genome shotgun (WGS) entry which is preliminary data.</text>
</comment>
<keyword evidence="1" id="KW-0012">Acyltransferase</keyword>
<name>A0A2V4AH48_9PSEU</name>
<dbReference type="EMBL" id="MASW01000007">
    <property type="protein sequence ID" value="PXY19179.1"/>
    <property type="molecule type" value="Genomic_DNA"/>
</dbReference>
<keyword evidence="1" id="KW-0808">Transferase</keyword>
<protein>
    <submittedName>
        <fullName evidence="1">Acyltransferase</fullName>
    </submittedName>
</protein>
<dbReference type="GO" id="GO:0016020">
    <property type="term" value="C:membrane"/>
    <property type="evidence" value="ECO:0007669"/>
    <property type="project" value="TreeGrafter"/>
</dbReference>
<dbReference type="InterPro" id="IPR002656">
    <property type="entry name" value="Acyl_transf_3_dom"/>
</dbReference>
<evidence type="ECO:0000313" key="1">
    <source>
        <dbReference type="EMBL" id="PXY19179.1"/>
    </source>
</evidence>
<sequence>MVDTQDVAPSSRRQDEPKPRSTRHISWDAIRVLGIVAVLTFHATFLAPLTLPGLELPPAPLRMDFPFGASVLIVISGYFAAMTVGKQTPLRWWLRRLARLLPAFWIAVLFIFVVTQLFAPEGLPRRTYGDLVGNLALVHTLLPEVEYIDLAHWTVPVQVCGFTAIALLAWRGSIRGARASAVMWAVLLVPLLTRYLFMGPGKTPPWFASTMLDGTGVNRAHLLIAGVAIFRWSKGRMSFTQLYLMLIVVVLAHSLHPPAGDSVLAFAIALVLICVAAYQPAWDLPALQALARPIRWLAGISYGVYLMHYVVGTIVSRHLADLGVPWWGWMPAFVATAIVLGWALTRWVEQPAFTFLTRRLDAIPSRRTA</sequence>
<proteinExistence type="predicted"/>
<dbReference type="GO" id="GO:0016747">
    <property type="term" value="F:acyltransferase activity, transferring groups other than amino-acyl groups"/>
    <property type="evidence" value="ECO:0007669"/>
    <property type="project" value="InterPro"/>
</dbReference>
<dbReference type="PANTHER" id="PTHR23028:SF131">
    <property type="entry name" value="BLR2367 PROTEIN"/>
    <property type="match status" value="1"/>
</dbReference>
<dbReference type="OrthoDB" id="3660600at2"/>